<name>A0A158E9Q7_9BURK</name>
<sequence length="188" mass="21318">MPFLEIDERGSLEQVAHDLAATQKEIDKALASTLSKMATWLRAKSVRELAKHLKLPPKEVKRRLKTFRLRRNARGKSVTVWYGLDPMGVIHLGAWEERAMAGGVHAFGERFYQGAFIANGRAGNGGAAASNKQVFQRVGKSRLKIKKVTADLGDEAQKYIEDHLLGGFAFEQRFYMVFERELKWRQSK</sequence>
<dbReference type="AlphaFoldDB" id="A0A158E9Q7"/>
<reference evidence="1" key="1">
    <citation type="submission" date="2016-01" db="EMBL/GenBank/DDBJ databases">
        <authorList>
            <person name="Peeters C."/>
        </authorList>
    </citation>
    <scope>NUCLEOTIDE SEQUENCE</scope>
    <source>
        <strain evidence="1">LMG 29320</strain>
    </source>
</reference>
<organism evidence="1 2">
    <name type="scientific">Caballeronia fortuita</name>
    <dbReference type="NCBI Taxonomy" id="1777138"/>
    <lineage>
        <taxon>Bacteria</taxon>
        <taxon>Pseudomonadati</taxon>
        <taxon>Pseudomonadota</taxon>
        <taxon>Betaproteobacteria</taxon>
        <taxon>Burkholderiales</taxon>
        <taxon>Burkholderiaceae</taxon>
        <taxon>Caballeronia</taxon>
    </lineage>
</organism>
<dbReference type="EMBL" id="FCNX02000029">
    <property type="protein sequence ID" value="SAL03126.1"/>
    <property type="molecule type" value="Genomic_DNA"/>
</dbReference>
<keyword evidence="2" id="KW-1185">Reference proteome</keyword>
<evidence type="ECO:0000313" key="1">
    <source>
        <dbReference type="EMBL" id="SAL03126.1"/>
    </source>
</evidence>
<protein>
    <submittedName>
        <fullName evidence="1">Prophage minor tail protein Z (GPZ)</fullName>
    </submittedName>
</protein>
<dbReference type="OrthoDB" id="8403836at2"/>
<evidence type="ECO:0000313" key="2">
    <source>
        <dbReference type="Proteomes" id="UP000054903"/>
    </source>
</evidence>
<dbReference type="Proteomes" id="UP000054903">
    <property type="component" value="Unassembled WGS sequence"/>
</dbReference>
<dbReference type="STRING" id="1777138.AWB77_06713"/>
<accession>A0A158E9Q7</accession>
<comment type="caution">
    <text evidence="1">The sequence shown here is derived from an EMBL/GenBank/DDBJ whole genome shotgun (WGS) entry which is preliminary data.</text>
</comment>
<dbReference type="RefSeq" id="WP_061138672.1">
    <property type="nucleotide sequence ID" value="NZ_FCNX02000029.1"/>
</dbReference>
<proteinExistence type="predicted"/>
<gene>
    <name evidence="1" type="ORF">AWB77_06713</name>
</gene>